<proteinExistence type="predicted"/>
<evidence type="ECO:0000313" key="1">
    <source>
        <dbReference type="EMBL" id="MBB4015743.1"/>
    </source>
</evidence>
<organism evidence="1 2">
    <name type="scientific">Chelatococcus caeni</name>
    <dbReference type="NCBI Taxonomy" id="1348468"/>
    <lineage>
        <taxon>Bacteria</taxon>
        <taxon>Pseudomonadati</taxon>
        <taxon>Pseudomonadota</taxon>
        <taxon>Alphaproteobacteria</taxon>
        <taxon>Hyphomicrobiales</taxon>
        <taxon>Chelatococcaceae</taxon>
        <taxon>Chelatococcus</taxon>
    </lineage>
</organism>
<dbReference type="AlphaFoldDB" id="A0A840BT31"/>
<keyword evidence="2" id="KW-1185">Reference proteome</keyword>
<dbReference type="EMBL" id="JACIEN010000001">
    <property type="protein sequence ID" value="MBB4015743.1"/>
    <property type="molecule type" value="Genomic_DNA"/>
</dbReference>
<accession>A0A840BT31</accession>
<evidence type="ECO:0000313" key="2">
    <source>
        <dbReference type="Proteomes" id="UP000577362"/>
    </source>
</evidence>
<reference evidence="1 2" key="1">
    <citation type="submission" date="2020-08" db="EMBL/GenBank/DDBJ databases">
        <title>Genomic Encyclopedia of Type Strains, Phase IV (KMG-IV): sequencing the most valuable type-strain genomes for metagenomic binning, comparative biology and taxonomic classification.</title>
        <authorList>
            <person name="Goeker M."/>
        </authorList>
    </citation>
    <scope>NUCLEOTIDE SEQUENCE [LARGE SCALE GENOMIC DNA]</scope>
    <source>
        <strain evidence="1 2">DSM 103737</strain>
    </source>
</reference>
<gene>
    <name evidence="1" type="ORF">GGR16_000749</name>
</gene>
<sequence>MLERLLGECFGTKPAVVYLEPFDDEEQKQFFDAAFPGEDFASFVKETEPFELHPLLKPMCKAAAGRSRASGRIYQLGHGISPATASSRPVE</sequence>
<name>A0A840BT31_9HYPH</name>
<protein>
    <submittedName>
        <fullName evidence="1">Uncharacterized protein</fullName>
    </submittedName>
</protein>
<dbReference type="RefSeq" id="WP_156332776.1">
    <property type="nucleotide sequence ID" value="NZ_JACIEN010000001.1"/>
</dbReference>
<dbReference type="Proteomes" id="UP000577362">
    <property type="component" value="Unassembled WGS sequence"/>
</dbReference>
<comment type="caution">
    <text evidence="1">The sequence shown here is derived from an EMBL/GenBank/DDBJ whole genome shotgun (WGS) entry which is preliminary data.</text>
</comment>